<name>A0A0L6UYE5_9BASI</name>
<keyword evidence="1" id="KW-0812">Transmembrane</keyword>
<sequence length="646" mass="73775">MRAVGWEKDSTRSPVKVVIDQQVIRRKSGKMPQCSSKELKGSSRRKFRLLENKRNPFSLQYPFVARNRTTICDDYGNWLDTMEVREIPFVFKSGLGQRNSSGDTVQGYPLHILGYPHQTTRANQRCCYASRANVASPTNIQMGTTAILMLFWSSREDMPSQLDLVIQQRESAPSLDMIRGSERAEQDKSTIQSADIVSTEGVHLNMCIFGLQRLKHIVIHRISDRRYHPITSIAHTTDKTRSHQPSLVEYVNIWARHEKKPTYQPDSFISHASIIPNLHTSYTTWQVWRTILPSVSLTFSVVNQVGPNVFRDSLITWLIVLSKADADISFVLQEARIIGNPTPTNGLLVNPTLNNKYLNLIFSELDCFFKCYTLLTWIVEAVETTKRLRICLTKCLFIHRCCSKWFYSLFLCICVLTYSVGLPLIPQEKKLCEYYRPPTYNNWFQKTKRASVVYVGGFVKACTTALGVYENSLFLFFYLHNLKIRVGCVSKNSGKSPEIYFAMKIKLNRVVSSMVKALKLDSFVFFFILPPGKTYMNHVILTDIVFSPDFINQQVTPAKLVGEFLSSYRDSFYKPFYWAKSQLAIILGLKLKSHEQASRPSEKNFLVISFALRTTLSCKMILTLKAASNGLVQGRGGGRIVHDSWG</sequence>
<dbReference type="AlphaFoldDB" id="A0A0L6UYE5"/>
<evidence type="ECO:0000313" key="3">
    <source>
        <dbReference type="Proteomes" id="UP000037035"/>
    </source>
</evidence>
<reference evidence="2 3" key="1">
    <citation type="submission" date="2015-08" db="EMBL/GenBank/DDBJ databases">
        <title>Next Generation Sequencing and Analysis of the Genome of Puccinia sorghi L Schw, the Causal Agent of Maize Common Rust.</title>
        <authorList>
            <person name="Rochi L."/>
            <person name="Burguener G."/>
            <person name="Darino M."/>
            <person name="Turjanski A."/>
            <person name="Kreff E."/>
            <person name="Dieguez M.J."/>
            <person name="Sacco F."/>
        </authorList>
    </citation>
    <scope>NUCLEOTIDE SEQUENCE [LARGE SCALE GENOMIC DNA]</scope>
    <source>
        <strain evidence="2 3">RO10H11247</strain>
    </source>
</reference>
<accession>A0A0L6UYE5</accession>
<dbReference type="VEuPathDB" id="FungiDB:VP01_319g2"/>
<organism evidence="2 3">
    <name type="scientific">Puccinia sorghi</name>
    <dbReference type="NCBI Taxonomy" id="27349"/>
    <lineage>
        <taxon>Eukaryota</taxon>
        <taxon>Fungi</taxon>
        <taxon>Dikarya</taxon>
        <taxon>Basidiomycota</taxon>
        <taxon>Pucciniomycotina</taxon>
        <taxon>Pucciniomycetes</taxon>
        <taxon>Pucciniales</taxon>
        <taxon>Pucciniaceae</taxon>
        <taxon>Puccinia</taxon>
    </lineage>
</organism>
<evidence type="ECO:0000256" key="1">
    <source>
        <dbReference type="SAM" id="Phobius"/>
    </source>
</evidence>
<feature type="transmembrane region" description="Helical" evidence="1">
    <location>
        <begin position="405"/>
        <end position="425"/>
    </location>
</feature>
<proteinExistence type="predicted"/>
<evidence type="ECO:0000313" key="2">
    <source>
        <dbReference type="EMBL" id="KNZ53571.1"/>
    </source>
</evidence>
<protein>
    <submittedName>
        <fullName evidence="2">Uncharacterized protein</fullName>
    </submittedName>
</protein>
<gene>
    <name evidence="2" type="ORF">VP01_319g2</name>
</gene>
<dbReference type="Proteomes" id="UP000037035">
    <property type="component" value="Unassembled WGS sequence"/>
</dbReference>
<keyword evidence="1" id="KW-0472">Membrane</keyword>
<comment type="caution">
    <text evidence="2">The sequence shown here is derived from an EMBL/GenBank/DDBJ whole genome shotgun (WGS) entry which is preliminary data.</text>
</comment>
<keyword evidence="1" id="KW-1133">Transmembrane helix</keyword>
<keyword evidence="3" id="KW-1185">Reference proteome</keyword>
<dbReference type="EMBL" id="LAVV01008168">
    <property type="protein sequence ID" value="KNZ53571.1"/>
    <property type="molecule type" value="Genomic_DNA"/>
</dbReference>